<dbReference type="InterPro" id="IPR043502">
    <property type="entry name" value="DNA/RNA_pol_sf"/>
</dbReference>
<dbReference type="Proteomes" id="UP001418222">
    <property type="component" value="Unassembled WGS sequence"/>
</dbReference>
<evidence type="ECO:0000313" key="2">
    <source>
        <dbReference type="EMBL" id="KAK8936891.1"/>
    </source>
</evidence>
<dbReference type="EMBL" id="JBBWWQ010000010">
    <property type="protein sequence ID" value="KAK8936891.1"/>
    <property type="molecule type" value="Genomic_DNA"/>
</dbReference>
<comment type="caution">
    <text evidence="2">The sequence shown here is derived from an EMBL/GenBank/DDBJ whole genome shotgun (WGS) entry which is preliminary data.</text>
</comment>
<feature type="domain" description="Reverse transcriptase Ty1/copia-type" evidence="1">
    <location>
        <begin position="2"/>
        <end position="105"/>
    </location>
</feature>
<reference evidence="2 3" key="1">
    <citation type="journal article" date="2022" name="Nat. Plants">
        <title>Genomes of leafy and leafless Platanthera orchids illuminate the evolution of mycoheterotrophy.</title>
        <authorList>
            <person name="Li M.H."/>
            <person name="Liu K.W."/>
            <person name="Li Z."/>
            <person name="Lu H.C."/>
            <person name="Ye Q.L."/>
            <person name="Zhang D."/>
            <person name="Wang J.Y."/>
            <person name="Li Y.F."/>
            <person name="Zhong Z.M."/>
            <person name="Liu X."/>
            <person name="Yu X."/>
            <person name="Liu D.K."/>
            <person name="Tu X.D."/>
            <person name="Liu B."/>
            <person name="Hao Y."/>
            <person name="Liao X.Y."/>
            <person name="Jiang Y.T."/>
            <person name="Sun W.H."/>
            <person name="Chen J."/>
            <person name="Chen Y.Q."/>
            <person name="Ai Y."/>
            <person name="Zhai J.W."/>
            <person name="Wu S.S."/>
            <person name="Zhou Z."/>
            <person name="Hsiao Y.Y."/>
            <person name="Wu W.L."/>
            <person name="Chen Y.Y."/>
            <person name="Lin Y.F."/>
            <person name="Hsu J.L."/>
            <person name="Li C.Y."/>
            <person name="Wang Z.W."/>
            <person name="Zhao X."/>
            <person name="Zhong W.Y."/>
            <person name="Ma X.K."/>
            <person name="Ma L."/>
            <person name="Huang J."/>
            <person name="Chen G.Z."/>
            <person name="Huang M.Z."/>
            <person name="Huang L."/>
            <person name="Peng D.H."/>
            <person name="Luo Y.B."/>
            <person name="Zou S.Q."/>
            <person name="Chen S.P."/>
            <person name="Lan S."/>
            <person name="Tsai W.C."/>
            <person name="Van de Peer Y."/>
            <person name="Liu Z.J."/>
        </authorList>
    </citation>
    <scope>NUCLEOTIDE SEQUENCE [LARGE SCALE GENOMIC DNA]</scope>
    <source>
        <strain evidence="2">Lor287</strain>
    </source>
</reference>
<dbReference type="SUPFAM" id="SSF56672">
    <property type="entry name" value="DNA/RNA polymerases"/>
    <property type="match status" value="1"/>
</dbReference>
<dbReference type="Pfam" id="PF07727">
    <property type="entry name" value="RVT_2"/>
    <property type="match status" value="1"/>
</dbReference>
<gene>
    <name evidence="2" type="ORF">KSP39_PZI011750</name>
</gene>
<dbReference type="AlphaFoldDB" id="A0AAP0BH38"/>
<name>A0AAP0BH38_9ASPA</name>
<protein>
    <recommendedName>
        <fullName evidence="1">Reverse transcriptase Ty1/copia-type domain-containing protein</fullName>
    </recommendedName>
</protein>
<dbReference type="InterPro" id="IPR013103">
    <property type="entry name" value="RVT_2"/>
</dbReference>
<evidence type="ECO:0000259" key="1">
    <source>
        <dbReference type="Pfam" id="PF07727"/>
    </source>
</evidence>
<dbReference type="PANTHER" id="PTHR11439">
    <property type="entry name" value="GAG-POL-RELATED RETROTRANSPOSON"/>
    <property type="match status" value="1"/>
</dbReference>
<sequence>MVDMGYQQTNADYTVFFRRSGFHTIMLVVYMDDIIIMGNDESDIAQLKTRLGKEYEVKYLRQLRYFIEIEVARSAGEIVLSQRKYVLDLLKEASMLGCRPAVAPIDQKTKLNAEAGESNNKESIGDWEGHMNAVYQILRYLKSAPGKRLIFQNNGLLNIESYCDSDWASCVDDRRSTESRRTLLWKSVGLGVVVFHVNPSLSLPMVEVKEPDIISKVGSMPVGLPPLVVSPLLACVPGLRRPSGRCSLSPRYQFGFSVIIRCVQHYLKPLSLAMEDLDAIWERSLSLTPGEDEVLEVACENLVSDSAAALVLVGRVLSPRPLNFRGSEEDLWWLFSNHSPVSFKQLGVDRRVVKLKRSNEELCLASLRYERLPNFCYFRGLTGHYSRVCSSQLEEGFLDPGDNPPFGLLL</sequence>
<dbReference type="PANTHER" id="PTHR11439:SF470">
    <property type="entry name" value="CYSTEINE-RICH RLK (RECEPTOR-LIKE PROTEIN KINASE) 8"/>
    <property type="match status" value="1"/>
</dbReference>
<organism evidence="2 3">
    <name type="scientific">Platanthera zijinensis</name>
    <dbReference type="NCBI Taxonomy" id="2320716"/>
    <lineage>
        <taxon>Eukaryota</taxon>
        <taxon>Viridiplantae</taxon>
        <taxon>Streptophyta</taxon>
        <taxon>Embryophyta</taxon>
        <taxon>Tracheophyta</taxon>
        <taxon>Spermatophyta</taxon>
        <taxon>Magnoliopsida</taxon>
        <taxon>Liliopsida</taxon>
        <taxon>Asparagales</taxon>
        <taxon>Orchidaceae</taxon>
        <taxon>Orchidoideae</taxon>
        <taxon>Orchideae</taxon>
        <taxon>Orchidinae</taxon>
        <taxon>Platanthera</taxon>
    </lineage>
</organism>
<evidence type="ECO:0000313" key="3">
    <source>
        <dbReference type="Proteomes" id="UP001418222"/>
    </source>
</evidence>
<keyword evidence="3" id="KW-1185">Reference proteome</keyword>
<proteinExistence type="predicted"/>
<accession>A0AAP0BH38</accession>